<comment type="similarity">
    <text evidence="1">Belongs to the UPF0303 family.</text>
</comment>
<dbReference type="NCBIfam" id="NF002696">
    <property type="entry name" value="PRK02487.1-5"/>
    <property type="match status" value="1"/>
</dbReference>
<organism evidence="2 3">
    <name type="scientific">Geodermatophilus telluris</name>
    <dbReference type="NCBI Taxonomy" id="1190417"/>
    <lineage>
        <taxon>Bacteria</taxon>
        <taxon>Bacillati</taxon>
        <taxon>Actinomycetota</taxon>
        <taxon>Actinomycetes</taxon>
        <taxon>Geodermatophilales</taxon>
        <taxon>Geodermatophilaceae</taxon>
        <taxon>Geodermatophilus</taxon>
    </lineage>
</organism>
<dbReference type="EMBL" id="FMZF01000008">
    <property type="protein sequence ID" value="SDD48452.1"/>
    <property type="molecule type" value="Genomic_DNA"/>
</dbReference>
<sequence>MDTHFPSVAELAAEEDALQFTSFTNDDAWDVGAALVATARRAGAPVAVEVSRAGHRLFSAALTGATPDNAAWIERKTRVVERFGHSSLHVRQTWVERGSTFEEGTGLDPARYAAHGGAFPVVVRSVGPVGVVVVSGLPQLEDHRTVVAALRAHLGR</sequence>
<gene>
    <name evidence="2" type="ORF">SAMN05660690_4329</name>
</gene>
<dbReference type="PIRSF" id="PIRSF008757">
    <property type="entry name" value="UCP008757"/>
    <property type="match status" value="1"/>
</dbReference>
<dbReference type="InterPro" id="IPR005624">
    <property type="entry name" value="PduO/GlcC-like"/>
</dbReference>
<dbReference type="PANTHER" id="PTHR28255:SF1">
    <property type="entry name" value="UPF0303 PROTEIN YBR137W"/>
    <property type="match status" value="1"/>
</dbReference>
<dbReference type="HAMAP" id="MF_00761">
    <property type="entry name" value="UPF0303"/>
    <property type="match status" value="1"/>
</dbReference>
<dbReference type="OrthoDB" id="9815315at2"/>
<name>A0A1G6V4G7_9ACTN</name>
<accession>A0A1G6V4G7</accession>
<evidence type="ECO:0000256" key="1">
    <source>
        <dbReference type="HAMAP-Rule" id="MF_00761"/>
    </source>
</evidence>
<dbReference type="RefSeq" id="WP_091368806.1">
    <property type="nucleotide sequence ID" value="NZ_FMZF01000008.1"/>
</dbReference>
<dbReference type="InterPro" id="IPR038084">
    <property type="entry name" value="PduO/GlcC-like_sf"/>
</dbReference>
<dbReference type="STRING" id="1190417.SAMN05660690_4329"/>
<dbReference type="Proteomes" id="UP000199416">
    <property type="component" value="Unassembled WGS sequence"/>
</dbReference>
<protein>
    <recommendedName>
        <fullName evidence="1">UPF0303 protein SAMN05660690_4329</fullName>
    </recommendedName>
</protein>
<dbReference type="Gene3D" id="3.30.450.150">
    <property type="entry name" value="Haem-degrading domain"/>
    <property type="match status" value="1"/>
</dbReference>
<reference evidence="3" key="1">
    <citation type="submission" date="2016-10" db="EMBL/GenBank/DDBJ databases">
        <authorList>
            <person name="Varghese N."/>
            <person name="Submissions S."/>
        </authorList>
    </citation>
    <scope>NUCLEOTIDE SEQUENCE [LARGE SCALE GENOMIC DNA]</scope>
    <source>
        <strain evidence="3">DSM 45421</strain>
    </source>
</reference>
<dbReference type="PANTHER" id="PTHR28255">
    <property type="match status" value="1"/>
</dbReference>
<dbReference type="Pfam" id="PF03928">
    <property type="entry name" value="HbpS-like"/>
    <property type="match status" value="1"/>
</dbReference>
<evidence type="ECO:0000313" key="2">
    <source>
        <dbReference type="EMBL" id="SDD48452.1"/>
    </source>
</evidence>
<proteinExistence type="inferred from homology"/>
<dbReference type="AlphaFoldDB" id="A0A1G6V4G7"/>
<dbReference type="SUPFAM" id="SSF143744">
    <property type="entry name" value="GlcG-like"/>
    <property type="match status" value="1"/>
</dbReference>
<evidence type="ECO:0000313" key="3">
    <source>
        <dbReference type="Proteomes" id="UP000199416"/>
    </source>
</evidence>
<keyword evidence="3" id="KW-1185">Reference proteome</keyword>
<dbReference type="InterPro" id="IPR010371">
    <property type="entry name" value="YBR137W-like"/>
</dbReference>